<feature type="coiled-coil region" evidence="1">
    <location>
        <begin position="717"/>
        <end position="751"/>
    </location>
</feature>
<sequence>MKTAPSIKKIIDKKTKPLWFSAWEATIVVALFIFFLLLTHAQTLFPYEKLIGFIEWLYPFQGSPFALTDGNHYQNLIAIHAGIGAVLIGLAFFLAQEITKEKDKEGSYKGFVILRRTRFFTLLLAEILFFFLFAWGSVNILATIPIFLIGIFTLYSLYNALHLIFDNFELKREEKKIFSDSLHNDFLKVLDLEIKKLIGDNQLRNLSKDYEGFIEVTPFPPINKQNYTAIKTDKSGIFTNLSLKTLKKLLARLKEIAPTEKEVAAMGSDSSTALSGPGIKNPLCYLSPRFFSDTKEVNDVLFWVRNDLLKDEEATKEIKELIYQAFTITSLDFDLEHTRSNIRKLKLLSLDLVKDQRGDELGEVLNNYTKLIEDFYSYLEPYGGGFSEKQARDMSMEIFFGGLKPVAWISKDIREIFERGIESDSKEVIKEVGYLPVRLMRYAIDYKDHLIFQQFQYYPFRLYQAYVNAQKAGKDELATFLFDRSWRYLKEISDYYLESKLKKEEDYPEEEVRNFACAILKIFQGLLKNSFEGRDIESFKTYLSTASGLFRHLDITNRYENKETEQIADFLKNKKDEMLFGLASWIFYKLSQNKDDEIVKQFYNAIQNSAPSKIEELTNIFSRAHSFEVEDFWGWDNWEMSEKGEGQVHSIQILEKLERFYAVKALSLLSGKSDEEIEKVKLPHSRDLAYLAEGTRDLVRTLEDIKANPKNWQFILKDEAINKVDALKTLLTKAKEAQEQEEVELKKEQAISQKRVQEFKKEVLKTFYEGANLRDIFKKHFNAYEDKTKEKTDKKERFGINIVDDKASFFDEWHVHYVGWGENYGRDLASGENSYLLDDIAKDCVEISKEGFEATLAKIENPNDIVIFATNIAFWRFFEDSKNFKPKWHRDIKQLEIKGFGGWYDFNGKSIPVFETYHQKIDKQILILNKAKMGQLVQLLPLNEGEEAKSVEDIFYMDIQAFSENEELMNEFIKKPPEWLQKIGDEQKQREHLRERVRIQIFERFEYIKSDDFEGYKLFLKEAP</sequence>
<keyword evidence="1" id="KW-0175">Coiled coil</keyword>
<dbReference type="AlphaFoldDB" id="A0A1G2RC72"/>
<name>A0A1G2RC72_9BACT</name>
<feature type="transmembrane region" description="Helical" evidence="2">
    <location>
        <begin position="119"/>
        <end position="138"/>
    </location>
</feature>
<proteinExistence type="predicted"/>
<evidence type="ECO:0000256" key="1">
    <source>
        <dbReference type="SAM" id="Coils"/>
    </source>
</evidence>
<gene>
    <name evidence="3" type="ORF">A3F15_02340</name>
</gene>
<keyword evidence="2" id="KW-1133">Transmembrane helix</keyword>
<feature type="transmembrane region" description="Helical" evidence="2">
    <location>
        <begin position="77"/>
        <end position="98"/>
    </location>
</feature>
<keyword evidence="2" id="KW-0812">Transmembrane</keyword>
<reference evidence="3 4" key="1">
    <citation type="journal article" date="2016" name="Nat. Commun.">
        <title>Thousands of microbial genomes shed light on interconnected biogeochemical processes in an aquifer system.</title>
        <authorList>
            <person name="Anantharaman K."/>
            <person name="Brown C.T."/>
            <person name="Hug L.A."/>
            <person name="Sharon I."/>
            <person name="Castelle C.J."/>
            <person name="Probst A.J."/>
            <person name="Thomas B.C."/>
            <person name="Singh A."/>
            <person name="Wilkins M.J."/>
            <person name="Karaoz U."/>
            <person name="Brodie E.L."/>
            <person name="Williams K.H."/>
            <person name="Hubbard S.S."/>
            <person name="Banfield J.F."/>
        </authorList>
    </citation>
    <scope>NUCLEOTIDE SEQUENCE [LARGE SCALE GENOMIC DNA]</scope>
</reference>
<organism evidence="3 4">
    <name type="scientific">Candidatus Wildermuthbacteria bacterium RIFCSPHIGHO2_12_FULL_40_12</name>
    <dbReference type="NCBI Taxonomy" id="1802457"/>
    <lineage>
        <taxon>Bacteria</taxon>
        <taxon>Candidatus Wildermuthiibacteriota</taxon>
    </lineage>
</organism>
<keyword evidence="2" id="KW-0472">Membrane</keyword>
<evidence type="ECO:0000256" key="2">
    <source>
        <dbReference type="SAM" id="Phobius"/>
    </source>
</evidence>
<accession>A0A1G2RC72</accession>
<evidence type="ECO:0000313" key="4">
    <source>
        <dbReference type="Proteomes" id="UP000177078"/>
    </source>
</evidence>
<dbReference type="EMBL" id="MHUC01000030">
    <property type="protein sequence ID" value="OHA70433.1"/>
    <property type="molecule type" value="Genomic_DNA"/>
</dbReference>
<dbReference type="Proteomes" id="UP000177078">
    <property type="component" value="Unassembled WGS sequence"/>
</dbReference>
<feature type="transmembrane region" description="Helical" evidence="2">
    <location>
        <begin position="20"/>
        <end position="38"/>
    </location>
</feature>
<comment type="caution">
    <text evidence="3">The sequence shown here is derived from an EMBL/GenBank/DDBJ whole genome shotgun (WGS) entry which is preliminary data.</text>
</comment>
<protein>
    <submittedName>
        <fullName evidence="3">Uncharacterized protein</fullName>
    </submittedName>
</protein>
<evidence type="ECO:0000313" key="3">
    <source>
        <dbReference type="EMBL" id="OHA70433.1"/>
    </source>
</evidence>